<dbReference type="Proteomes" id="UP001165079">
    <property type="component" value="Unassembled WGS sequence"/>
</dbReference>
<comment type="caution">
    <text evidence="2">The sequence shown here is derived from an EMBL/GenBank/DDBJ whole genome shotgun (WGS) entry which is preliminary data.</text>
</comment>
<gene>
    <name evidence="2" type="ORF">Afil01_04890</name>
</gene>
<evidence type="ECO:0000313" key="3">
    <source>
        <dbReference type="Proteomes" id="UP001165079"/>
    </source>
</evidence>
<dbReference type="RefSeq" id="WP_285660914.1">
    <property type="nucleotide sequence ID" value="NZ_BSTX01000001.1"/>
</dbReference>
<accession>A0A9W6W1A3</accession>
<proteinExistence type="predicted"/>
<name>A0A9W6W1A3_9ACTN</name>
<organism evidence="2 3">
    <name type="scientific">Actinorhabdospora filicis</name>
    <dbReference type="NCBI Taxonomy" id="1785913"/>
    <lineage>
        <taxon>Bacteria</taxon>
        <taxon>Bacillati</taxon>
        <taxon>Actinomycetota</taxon>
        <taxon>Actinomycetes</taxon>
        <taxon>Micromonosporales</taxon>
        <taxon>Micromonosporaceae</taxon>
        <taxon>Actinorhabdospora</taxon>
    </lineage>
</organism>
<keyword evidence="3" id="KW-1185">Reference proteome</keyword>
<keyword evidence="1" id="KW-0175">Coiled coil</keyword>
<dbReference type="AlphaFoldDB" id="A0A9W6W1A3"/>
<evidence type="ECO:0000313" key="2">
    <source>
        <dbReference type="EMBL" id="GLZ75682.1"/>
    </source>
</evidence>
<dbReference type="EMBL" id="BSTX01000001">
    <property type="protein sequence ID" value="GLZ75682.1"/>
    <property type="molecule type" value="Genomic_DNA"/>
</dbReference>
<sequence>MAKALYGHVGNAPDRRMLDEVTKLRARVRSLEFEVARLRADNDRLTAEVEREDLERLSKSASELIAVR</sequence>
<protein>
    <submittedName>
        <fullName evidence="2">Uncharacterized protein</fullName>
    </submittedName>
</protein>
<feature type="coiled-coil region" evidence="1">
    <location>
        <begin position="21"/>
        <end position="55"/>
    </location>
</feature>
<evidence type="ECO:0000256" key="1">
    <source>
        <dbReference type="SAM" id="Coils"/>
    </source>
</evidence>
<reference evidence="2" key="1">
    <citation type="submission" date="2023-03" db="EMBL/GenBank/DDBJ databases">
        <title>Actinorhabdospora filicis NBRC 111898.</title>
        <authorList>
            <person name="Ichikawa N."/>
            <person name="Sato H."/>
            <person name="Tonouchi N."/>
        </authorList>
    </citation>
    <scope>NUCLEOTIDE SEQUENCE</scope>
    <source>
        <strain evidence="2">NBRC 111898</strain>
    </source>
</reference>